<evidence type="ECO:0000256" key="2">
    <source>
        <dbReference type="ARBA" id="ARBA00022679"/>
    </source>
</evidence>
<feature type="active site" description="Nucleophile" evidence="3">
    <location>
        <position position="164"/>
    </location>
</feature>
<evidence type="ECO:0000259" key="4">
    <source>
        <dbReference type="Pfam" id="PF00561"/>
    </source>
</evidence>
<dbReference type="GO" id="GO:0009092">
    <property type="term" value="P:homoserine metabolic process"/>
    <property type="evidence" value="ECO:0007669"/>
    <property type="project" value="TreeGrafter"/>
</dbReference>
<dbReference type="PANTHER" id="PTHR32268">
    <property type="entry name" value="HOMOSERINE O-ACETYLTRANSFERASE"/>
    <property type="match status" value="1"/>
</dbReference>
<keyword evidence="2" id="KW-0808">Transferase</keyword>
<name>A0A9W7AXT9_9STRA</name>
<dbReference type="Proteomes" id="UP001165085">
    <property type="component" value="Unassembled WGS sequence"/>
</dbReference>
<dbReference type="InterPro" id="IPR008220">
    <property type="entry name" value="HAT_MetX-like"/>
</dbReference>
<reference evidence="6" key="1">
    <citation type="journal article" date="2023" name="Commun. Biol.">
        <title>Genome analysis of Parmales, the sister group of diatoms, reveals the evolutionary specialization of diatoms from phago-mixotrophs to photoautotrophs.</title>
        <authorList>
            <person name="Ban H."/>
            <person name="Sato S."/>
            <person name="Yoshikawa S."/>
            <person name="Yamada K."/>
            <person name="Nakamura Y."/>
            <person name="Ichinomiya M."/>
            <person name="Sato N."/>
            <person name="Blanc-Mathieu R."/>
            <person name="Endo H."/>
            <person name="Kuwata A."/>
            <person name="Ogata H."/>
        </authorList>
    </citation>
    <scope>NUCLEOTIDE SEQUENCE [LARGE SCALE GENOMIC DNA]</scope>
    <source>
        <strain evidence="6">NIES 3701</strain>
    </source>
</reference>
<dbReference type="InterPro" id="IPR000073">
    <property type="entry name" value="AB_hydrolase_1"/>
</dbReference>
<dbReference type="PIRSF" id="PIRSF000443">
    <property type="entry name" value="Homoser_Ac_trans"/>
    <property type="match status" value="1"/>
</dbReference>
<dbReference type="HAMAP" id="MF_00296">
    <property type="entry name" value="MetX_acyltransf"/>
    <property type="match status" value="1"/>
</dbReference>
<feature type="domain" description="AB hydrolase-1" evidence="4">
    <location>
        <begin position="68"/>
        <end position="361"/>
    </location>
</feature>
<dbReference type="PANTHER" id="PTHR32268:SF11">
    <property type="entry name" value="HOMOSERINE O-ACETYLTRANSFERASE"/>
    <property type="match status" value="1"/>
</dbReference>
<dbReference type="InterPro" id="IPR029058">
    <property type="entry name" value="AB_hydrolase_fold"/>
</dbReference>
<dbReference type="AlphaFoldDB" id="A0A9W7AXT9"/>
<keyword evidence="6" id="KW-1185">Reference proteome</keyword>
<dbReference type="GO" id="GO:0004414">
    <property type="term" value="F:homoserine O-acetyltransferase activity"/>
    <property type="evidence" value="ECO:0007669"/>
    <property type="project" value="TreeGrafter"/>
</dbReference>
<dbReference type="EMBL" id="BRXY01000243">
    <property type="protein sequence ID" value="GMH80277.1"/>
    <property type="molecule type" value="Genomic_DNA"/>
</dbReference>
<comment type="similarity">
    <text evidence="1">Belongs to the AB hydrolase superfamily. MetX family.</text>
</comment>
<evidence type="ECO:0000313" key="5">
    <source>
        <dbReference type="EMBL" id="GMH80277.1"/>
    </source>
</evidence>
<dbReference type="GO" id="GO:0009086">
    <property type="term" value="P:methionine biosynthetic process"/>
    <property type="evidence" value="ECO:0007669"/>
    <property type="project" value="TreeGrafter"/>
</dbReference>
<feature type="active site" evidence="3">
    <location>
        <position position="355"/>
    </location>
</feature>
<dbReference type="Gene3D" id="3.40.50.1820">
    <property type="entry name" value="alpha/beta hydrolase"/>
    <property type="match status" value="1"/>
</dbReference>
<organism evidence="5 6">
    <name type="scientific">Triparma strigata</name>
    <dbReference type="NCBI Taxonomy" id="1606541"/>
    <lineage>
        <taxon>Eukaryota</taxon>
        <taxon>Sar</taxon>
        <taxon>Stramenopiles</taxon>
        <taxon>Ochrophyta</taxon>
        <taxon>Bolidophyceae</taxon>
        <taxon>Parmales</taxon>
        <taxon>Triparmaceae</taxon>
        <taxon>Triparma</taxon>
    </lineage>
</organism>
<feature type="active site" evidence="3">
    <location>
        <position position="326"/>
    </location>
</feature>
<comment type="caution">
    <text evidence="5">The sequence shown here is derived from an EMBL/GenBank/DDBJ whole genome shotgun (WGS) entry which is preliminary data.</text>
</comment>
<gene>
    <name evidence="5" type="ORF">TrST_g6375</name>
</gene>
<accession>A0A9W7AXT9</accession>
<dbReference type="NCBIfam" id="NF001209">
    <property type="entry name" value="PRK00175.1"/>
    <property type="match status" value="1"/>
</dbReference>
<evidence type="ECO:0000256" key="1">
    <source>
        <dbReference type="ARBA" id="ARBA00006886"/>
    </source>
</evidence>
<dbReference type="Pfam" id="PF00561">
    <property type="entry name" value="Abhydrolase_1"/>
    <property type="match status" value="1"/>
</dbReference>
<dbReference type="SUPFAM" id="SSF53474">
    <property type="entry name" value="alpha/beta-Hydrolases"/>
    <property type="match status" value="1"/>
</dbReference>
<protein>
    <recommendedName>
        <fullName evidence="4">AB hydrolase-1 domain-containing protein</fullName>
    </recommendedName>
</protein>
<proteinExistence type="inferred from homology"/>
<dbReference type="OrthoDB" id="191364at2759"/>
<dbReference type="NCBIfam" id="TIGR01392">
    <property type="entry name" value="homoserO_Ac_trn"/>
    <property type="match status" value="1"/>
</dbReference>
<sequence length="377" mass="41379">MLRLRPLARAPLRRYFSASQMKDEYGAMSDAGDTFEHDGPFTLESGEVLPHAQLRYNTYGSLNPAGTNVLLVNHALTGNSDLASWWGSMLGPTLAFDTDKYFVVSANILGSCYGSTSPTSVDPSTGEPYGKSFPSVSVRDTVKLQGKLLESLGVTSLKSVVGGSFGGMQTLEYLFTGQEFGPETRSAIPIACGSHHTGWQIGISELQRQAIYADPDWAEGEGWNAKKGLEVARQIGMISYRTSQAYEEKFGRGVQGGKIYGSDAEWDVKSYLEYQGRKFLDRFDPITYVKLTEQMDSHDISRGRGEMKAVLNSVKVPTLIVGIDSDVLYPVHEQESLRDGIQGSELVVVNSDAGHDGFLLEQEEVSKNVIRFLESIE</sequence>
<evidence type="ECO:0000313" key="6">
    <source>
        <dbReference type="Proteomes" id="UP001165085"/>
    </source>
</evidence>
<evidence type="ECO:0000256" key="3">
    <source>
        <dbReference type="PIRSR" id="PIRSR000443-1"/>
    </source>
</evidence>